<dbReference type="Proteomes" id="UP001156694">
    <property type="component" value="Unassembled WGS sequence"/>
</dbReference>
<gene>
    <name evidence="2" type="ORF">GCM10007939_16180</name>
</gene>
<evidence type="ECO:0000313" key="2">
    <source>
        <dbReference type="EMBL" id="GLQ35335.1"/>
    </source>
</evidence>
<evidence type="ECO:0008006" key="4">
    <source>
        <dbReference type="Google" id="ProtNLM"/>
    </source>
</evidence>
<dbReference type="InterPro" id="IPR021727">
    <property type="entry name" value="DUF3299"/>
</dbReference>
<feature type="chain" id="PRO_5047440391" description="DUF3299 domain-containing protein" evidence="1">
    <location>
        <begin position="27"/>
        <end position="169"/>
    </location>
</feature>
<dbReference type="EMBL" id="BSNN01000004">
    <property type="protein sequence ID" value="GLQ35335.1"/>
    <property type="molecule type" value="Genomic_DNA"/>
</dbReference>
<keyword evidence="1" id="KW-0732">Signal</keyword>
<feature type="signal peptide" evidence="1">
    <location>
        <begin position="1"/>
        <end position="26"/>
    </location>
</feature>
<reference evidence="3" key="1">
    <citation type="journal article" date="2019" name="Int. J. Syst. Evol. Microbiol.">
        <title>The Global Catalogue of Microorganisms (GCM) 10K type strain sequencing project: providing services to taxonomists for standard genome sequencing and annotation.</title>
        <authorList>
            <consortium name="The Broad Institute Genomics Platform"/>
            <consortium name="The Broad Institute Genome Sequencing Center for Infectious Disease"/>
            <person name="Wu L."/>
            <person name="Ma J."/>
        </authorList>
    </citation>
    <scope>NUCLEOTIDE SEQUENCE [LARGE SCALE GENOMIC DNA]</scope>
    <source>
        <strain evidence="3">NBRC 110140</strain>
    </source>
</reference>
<keyword evidence="3" id="KW-1185">Reference proteome</keyword>
<evidence type="ECO:0000313" key="3">
    <source>
        <dbReference type="Proteomes" id="UP001156694"/>
    </source>
</evidence>
<comment type="caution">
    <text evidence="2">The sequence shown here is derived from an EMBL/GenBank/DDBJ whole genome shotgun (WGS) entry which is preliminary data.</text>
</comment>
<accession>A0ABQ5VVN8</accession>
<organism evidence="2 3">
    <name type="scientific">Amylibacter marinus</name>
    <dbReference type="NCBI Taxonomy" id="1475483"/>
    <lineage>
        <taxon>Bacteria</taxon>
        <taxon>Pseudomonadati</taxon>
        <taxon>Pseudomonadota</taxon>
        <taxon>Alphaproteobacteria</taxon>
        <taxon>Rhodobacterales</taxon>
        <taxon>Paracoccaceae</taxon>
        <taxon>Amylibacter</taxon>
    </lineage>
</organism>
<dbReference type="Pfam" id="PF11736">
    <property type="entry name" value="DUF3299"/>
    <property type="match status" value="1"/>
</dbReference>
<dbReference type="Gene3D" id="2.40.50.870">
    <property type="entry name" value="Protein of unknown function (DUF3299)"/>
    <property type="match status" value="1"/>
</dbReference>
<proteinExistence type="predicted"/>
<protein>
    <recommendedName>
        <fullName evidence="4">DUF3299 domain-containing protein</fullName>
    </recommendedName>
</protein>
<evidence type="ECO:0000256" key="1">
    <source>
        <dbReference type="SAM" id="SignalP"/>
    </source>
</evidence>
<sequence>MELMLNRRKTVMLLSAGLLAPRAALSATPREITWEELIPEGVPYSNIIGEGELDETNDTWNPIYDENGVKLNEQLNGAYIKMPGFVIPFEITDQGVTDFMLVPYMGACIHTPPPPANQLVVVSAKTPWPSDRLWDAVWVTGQMRTQLQSTDLGQTGYSIVAEEMEVYQW</sequence>
<name>A0ABQ5VVN8_9RHOB</name>